<protein>
    <recommendedName>
        <fullName evidence="8">PD-(D/E)XK endonuclease-like domain-containing protein</fullName>
    </recommendedName>
</protein>
<evidence type="ECO:0000256" key="6">
    <source>
        <dbReference type="ARBA" id="ARBA00023125"/>
    </source>
</evidence>
<dbReference type="GO" id="GO:0006281">
    <property type="term" value="P:DNA repair"/>
    <property type="evidence" value="ECO:0007669"/>
    <property type="project" value="UniProtKB-KW"/>
</dbReference>
<dbReference type="InterPro" id="IPR038726">
    <property type="entry name" value="PDDEXK_AddAB-type"/>
</dbReference>
<evidence type="ECO:0000259" key="8">
    <source>
        <dbReference type="Pfam" id="PF12705"/>
    </source>
</evidence>
<dbReference type="HOGENOM" id="CLU_350497_0_0_9"/>
<dbReference type="AlphaFoldDB" id="E0NMM7"/>
<organism evidence="9 10">
    <name type="scientific">Peptoniphilus duerdenii ATCC BAA-1640</name>
    <dbReference type="NCBI Taxonomy" id="862517"/>
    <lineage>
        <taxon>Bacteria</taxon>
        <taxon>Bacillati</taxon>
        <taxon>Bacillota</taxon>
        <taxon>Tissierellia</taxon>
        <taxon>Tissierellales</taxon>
        <taxon>Peptoniphilaceae</taxon>
        <taxon>Peptoniphilus</taxon>
    </lineage>
</organism>
<evidence type="ECO:0000313" key="9">
    <source>
        <dbReference type="EMBL" id="EFM24845.1"/>
    </source>
</evidence>
<evidence type="ECO:0000256" key="1">
    <source>
        <dbReference type="ARBA" id="ARBA00022741"/>
    </source>
</evidence>
<evidence type="ECO:0000256" key="5">
    <source>
        <dbReference type="ARBA" id="ARBA00022840"/>
    </source>
</evidence>
<keyword evidence="1" id="KW-0547">Nucleotide-binding</keyword>
<reference evidence="9" key="1">
    <citation type="submission" date="2010-07" db="EMBL/GenBank/DDBJ databases">
        <authorList>
            <person name="Muzny D."/>
            <person name="Qin X."/>
            <person name="Deng J."/>
            <person name="Jiang H."/>
            <person name="Liu Y."/>
            <person name="Qu J."/>
            <person name="Song X.-Z."/>
            <person name="Zhang L."/>
            <person name="Thornton R."/>
            <person name="Coyle M."/>
            <person name="Francisco L."/>
            <person name="Jackson L."/>
            <person name="Javaid M."/>
            <person name="Korchina V."/>
            <person name="Kovar C."/>
            <person name="Mata R."/>
            <person name="Mathew T."/>
            <person name="Ngo R."/>
            <person name="Nguyen L."/>
            <person name="Nguyen N."/>
            <person name="Okwuonu G."/>
            <person name="Ongeri F."/>
            <person name="Pham C."/>
            <person name="Simmons D."/>
            <person name="Wilczek-Boney K."/>
            <person name="Hale W."/>
            <person name="Jakkamsetti A."/>
            <person name="Pham P."/>
            <person name="Ruth R."/>
            <person name="San Lucas F."/>
            <person name="Warren J."/>
            <person name="Zhang J."/>
            <person name="Zhao Z."/>
            <person name="Zhou C."/>
            <person name="Zhu D."/>
            <person name="Lee S."/>
            <person name="Bess C."/>
            <person name="Blankenburg K."/>
            <person name="Forbes L."/>
            <person name="Fu Q."/>
            <person name="Gubbala S."/>
            <person name="Hirani K."/>
            <person name="Jayaseelan J.C."/>
            <person name="Lara F."/>
            <person name="Munidasa M."/>
            <person name="Palculict T."/>
            <person name="Patil S."/>
            <person name="Pu L.-L."/>
            <person name="Saada N."/>
            <person name="Tang L."/>
            <person name="Weissenberger G."/>
            <person name="Zhu Y."/>
            <person name="Hemphill L."/>
            <person name="Shang Y."/>
            <person name="Youmans B."/>
            <person name="Ayvaz T."/>
            <person name="Ross M."/>
            <person name="Santibanez J."/>
            <person name="Aqrawi P."/>
            <person name="Gross S."/>
            <person name="Joshi V."/>
            <person name="Fowler G."/>
            <person name="Nazareth L."/>
            <person name="Reid J."/>
            <person name="Worley K."/>
            <person name="Petrosino J."/>
            <person name="Highlander S."/>
            <person name="Gibbs R."/>
        </authorList>
    </citation>
    <scope>NUCLEOTIDE SEQUENCE [LARGE SCALE GENOMIC DNA]</scope>
    <source>
        <strain evidence="9">ATCC BAA-1640</strain>
    </source>
</reference>
<accession>E0NMM7</accession>
<name>E0NMM7_9FIRM</name>
<feature type="domain" description="PD-(D/E)XK endonuclease-like" evidence="8">
    <location>
        <begin position="524"/>
        <end position="721"/>
    </location>
</feature>
<evidence type="ECO:0000256" key="3">
    <source>
        <dbReference type="ARBA" id="ARBA00022801"/>
    </source>
</evidence>
<keyword evidence="7" id="KW-0234">DNA repair</keyword>
<sequence length="803" mass="95641">MKIKDFLKSNDKKYLLSDTSFLSLKIIEDCAKKGINSFNTYETDIKKLVKELTKDKIYEGGQNYLNEEDATFTILEILKRLNLSFYKKHQLDFALATAFYEKITEIKLSNGKFVPDNSRLIDLDLVMKEYDRVKTGLDYADSVILALKIPGSVNIGCLSGTYLRPLEKVLLDKLNAIYLEYDEEKLYLDNVTVDRCYSKQDEIMNLIYKIKNLEDIKDAEIVYTDPSYKGLLNKFIFTNYPIETNNSKEVDNTINFLNNLRDFYESSYMVKYFLRLIEDRNFNYYIDYDIDFTKGLENYKSPINKKLYEDRDRIELLLSLVEKDEIEFSKFKDNLIKFIELYMNIDLKNIKFSLSKLSSDIVLSLRDILDILVHNLERYSEKNSTNDKIKVYSIDEETIYDKKNTFFLGMSENYFTYRELESPVILNSELKKINKSLLSSDEKEFRKNTNRKKRVETALQNNRFAYFSYPMYNEKNEEETCSYFVELMGKDHNYVNYLENLRVYKDYNTKPIMDLKTVLNKFIFSATSLEIFMNDPRHFYFKYILQIEDDYYDDSILNSIPAFEMGSIVHSALESFVIDFKKININLNINDKLNFFDRAFDDLYKKYLTPKYLLANFKDRYRRMLFNKLIKIQEKIKDCKEVKTEVGFGDRFSRESLSEEPIELKFGNYILRFRGKIDRVDIYDDEIVITDYKTGSRANIEEKDLSSELYQHHVYKKIASKFWNERIKFEYDILSDESIYEPIENPNLDLKIEKMLEFVDKFGFIDGLKLTNLPEEYKILERTKENIEKTKLYSTTFLVDDYD</sequence>
<comment type="caution">
    <text evidence="9">The sequence shown here is derived from an EMBL/GenBank/DDBJ whole genome shotgun (WGS) entry which is preliminary data.</text>
</comment>
<evidence type="ECO:0000256" key="4">
    <source>
        <dbReference type="ARBA" id="ARBA00022806"/>
    </source>
</evidence>
<dbReference type="Pfam" id="PF12705">
    <property type="entry name" value="PDDEXK_1"/>
    <property type="match status" value="1"/>
</dbReference>
<dbReference type="OrthoDB" id="9758506at2"/>
<keyword evidence="3" id="KW-0378">Hydrolase</keyword>
<dbReference type="EMBL" id="AEEH01000047">
    <property type="protein sequence ID" value="EFM24845.1"/>
    <property type="molecule type" value="Genomic_DNA"/>
</dbReference>
<keyword evidence="4" id="KW-0347">Helicase</keyword>
<dbReference type="GO" id="GO:0016787">
    <property type="term" value="F:hydrolase activity"/>
    <property type="evidence" value="ECO:0007669"/>
    <property type="project" value="UniProtKB-KW"/>
</dbReference>
<keyword evidence="5" id="KW-0067">ATP-binding</keyword>
<dbReference type="STRING" id="862517.HMPREF9225_1416"/>
<keyword evidence="6" id="KW-0238">DNA-binding</keyword>
<keyword evidence="2" id="KW-0227">DNA damage</keyword>
<dbReference type="eggNOG" id="COG3857">
    <property type="taxonomic scope" value="Bacteria"/>
</dbReference>
<evidence type="ECO:0000256" key="2">
    <source>
        <dbReference type="ARBA" id="ARBA00022763"/>
    </source>
</evidence>
<dbReference type="InterPro" id="IPR011335">
    <property type="entry name" value="Restrct_endonuc-II-like"/>
</dbReference>
<dbReference type="RefSeq" id="WP_008902206.1">
    <property type="nucleotide sequence ID" value="NZ_GL397071.1"/>
</dbReference>
<evidence type="ECO:0000256" key="7">
    <source>
        <dbReference type="ARBA" id="ARBA00023204"/>
    </source>
</evidence>
<keyword evidence="10" id="KW-1185">Reference proteome</keyword>
<dbReference type="GO" id="GO:0004386">
    <property type="term" value="F:helicase activity"/>
    <property type="evidence" value="ECO:0007669"/>
    <property type="project" value="UniProtKB-KW"/>
</dbReference>
<proteinExistence type="predicted"/>
<dbReference type="SUPFAM" id="SSF52980">
    <property type="entry name" value="Restriction endonuclease-like"/>
    <property type="match status" value="1"/>
</dbReference>
<dbReference type="InterPro" id="IPR011604">
    <property type="entry name" value="PDDEXK-like_dom_sf"/>
</dbReference>
<dbReference type="GO" id="GO:0005524">
    <property type="term" value="F:ATP binding"/>
    <property type="evidence" value="ECO:0007669"/>
    <property type="project" value="UniProtKB-KW"/>
</dbReference>
<dbReference type="Proteomes" id="UP000003280">
    <property type="component" value="Unassembled WGS sequence"/>
</dbReference>
<dbReference type="GO" id="GO:0003677">
    <property type="term" value="F:DNA binding"/>
    <property type="evidence" value="ECO:0007669"/>
    <property type="project" value="UniProtKB-KW"/>
</dbReference>
<evidence type="ECO:0000313" key="10">
    <source>
        <dbReference type="Proteomes" id="UP000003280"/>
    </source>
</evidence>
<gene>
    <name evidence="9" type="ORF">HMPREF9225_1416</name>
</gene>
<dbReference type="Gene3D" id="3.90.320.10">
    <property type="match status" value="1"/>
</dbReference>